<name>A0A067SLR3_GALM3</name>
<proteinExistence type="predicted"/>
<evidence type="ECO:0000313" key="1">
    <source>
        <dbReference type="EMBL" id="KDR68654.1"/>
    </source>
</evidence>
<keyword evidence="2" id="KW-1185">Reference proteome</keyword>
<gene>
    <name evidence="1" type="ORF">GALMADRAFT_146007</name>
</gene>
<sequence length="165" mass="18473">MAYVPPLPYPAVPPGLRNFVHTARARAAARLNPSLILTYGPFTPDTYAADHRLIFGYGNQQIFEEPPMLLTLPDIEDEDEYAPLSSNKLDIVEEITSLIRSELPSDFFFPDDLGDKIWVGLPASKSYLRVLDVPTYQPNQAGPTHPDHVRQAMYASALTDRISFI</sequence>
<protein>
    <submittedName>
        <fullName evidence="1">Uncharacterized protein</fullName>
    </submittedName>
</protein>
<dbReference type="EMBL" id="KL142406">
    <property type="protein sequence ID" value="KDR68654.1"/>
    <property type="molecule type" value="Genomic_DNA"/>
</dbReference>
<dbReference type="Proteomes" id="UP000027222">
    <property type="component" value="Unassembled WGS sequence"/>
</dbReference>
<dbReference type="HOGENOM" id="CLU_1610868_0_0_1"/>
<organism evidence="1 2">
    <name type="scientific">Galerina marginata (strain CBS 339.88)</name>
    <dbReference type="NCBI Taxonomy" id="685588"/>
    <lineage>
        <taxon>Eukaryota</taxon>
        <taxon>Fungi</taxon>
        <taxon>Dikarya</taxon>
        <taxon>Basidiomycota</taxon>
        <taxon>Agaricomycotina</taxon>
        <taxon>Agaricomycetes</taxon>
        <taxon>Agaricomycetidae</taxon>
        <taxon>Agaricales</taxon>
        <taxon>Agaricineae</taxon>
        <taxon>Strophariaceae</taxon>
        <taxon>Galerina</taxon>
    </lineage>
</organism>
<accession>A0A067SLR3</accession>
<dbReference type="AlphaFoldDB" id="A0A067SLR3"/>
<reference evidence="2" key="1">
    <citation type="journal article" date="2014" name="Proc. Natl. Acad. Sci. U.S.A.">
        <title>Extensive sampling of basidiomycete genomes demonstrates inadequacy of the white-rot/brown-rot paradigm for wood decay fungi.</title>
        <authorList>
            <person name="Riley R."/>
            <person name="Salamov A.A."/>
            <person name="Brown D.W."/>
            <person name="Nagy L.G."/>
            <person name="Floudas D."/>
            <person name="Held B.W."/>
            <person name="Levasseur A."/>
            <person name="Lombard V."/>
            <person name="Morin E."/>
            <person name="Otillar R."/>
            <person name="Lindquist E.A."/>
            <person name="Sun H."/>
            <person name="LaButti K.M."/>
            <person name="Schmutz J."/>
            <person name="Jabbour D."/>
            <person name="Luo H."/>
            <person name="Baker S.E."/>
            <person name="Pisabarro A.G."/>
            <person name="Walton J.D."/>
            <person name="Blanchette R.A."/>
            <person name="Henrissat B."/>
            <person name="Martin F."/>
            <person name="Cullen D."/>
            <person name="Hibbett D.S."/>
            <person name="Grigoriev I.V."/>
        </authorList>
    </citation>
    <scope>NUCLEOTIDE SEQUENCE [LARGE SCALE GENOMIC DNA]</scope>
    <source>
        <strain evidence="2">CBS 339.88</strain>
    </source>
</reference>
<evidence type="ECO:0000313" key="2">
    <source>
        <dbReference type="Proteomes" id="UP000027222"/>
    </source>
</evidence>